<dbReference type="PANTHER" id="PTHR21240">
    <property type="entry name" value="2-AMINO-3-CARBOXYLMUCONATE-6-SEMIALDEHYDE DECARBOXYLASE"/>
    <property type="match status" value="1"/>
</dbReference>
<gene>
    <name evidence="3" type="ORF">SAMN06265218_10778</name>
</gene>
<dbReference type="RefSeq" id="WP_221929995.1">
    <property type="nucleotide sequence ID" value="NZ_FXTH01000007.1"/>
</dbReference>
<keyword evidence="4" id="KW-1185">Reference proteome</keyword>
<sequence length="307" mass="34320">MSGIDRKQFLKNSALSAAGLMMGGTIAKASGSTSSAMSASDFDIMEEVNKYRMIDSHAHVYFRDQSPGMQIDFADRLGIEKLVISRPMSRGGDATPEDFRRCNNLVLDCVNQYPDRFIGQMTLNPKYKEESLEEIKRCTDQGMVGLKVYSHVNITDPAFYPIIEKFIDLDMIILMHHGIGRSRIEPAPSELDSVSVATDFAEISKRYPEAMFQLAHLGGGIDWEAACKAVKDCPNVYVDISGSNNDANIIDFALEYVGEDRMFFGCDNSFFQGVGHVLAAKLTERQREKIFFENYNNILKKSGNNVD</sequence>
<dbReference type="PANTHER" id="PTHR21240:SF28">
    <property type="entry name" value="ISO-OROTATE DECARBOXYLASE (EUROFUNG)"/>
    <property type="match status" value="1"/>
</dbReference>
<dbReference type="InterPro" id="IPR006311">
    <property type="entry name" value="TAT_signal"/>
</dbReference>
<evidence type="ECO:0000259" key="2">
    <source>
        <dbReference type="Pfam" id="PF04909"/>
    </source>
</evidence>
<evidence type="ECO:0000313" key="4">
    <source>
        <dbReference type="Proteomes" id="UP000317593"/>
    </source>
</evidence>
<dbReference type="InterPro" id="IPR032466">
    <property type="entry name" value="Metal_Hydrolase"/>
</dbReference>
<proteinExistence type="predicted"/>
<dbReference type="EMBL" id="FXTH01000007">
    <property type="protein sequence ID" value="SMO62707.1"/>
    <property type="molecule type" value="Genomic_DNA"/>
</dbReference>
<dbReference type="InterPro" id="IPR006680">
    <property type="entry name" value="Amidohydro-rel"/>
</dbReference>
<dbReference type="Proteomes" id="UP000317593">
    <property type="component" value="Unassembled WGS sequence"/>
</dbReference>
<dbReference type="Gene3D" id="3.20.20.140">
    <property type="entry name" value="Metal-dependent hydrolases"/>
    <property type="match status" value="1"/>
</dbReference>
<reference evidence="3 4" key="1">
    <citation type="submission" date="2017-05" db="EMBL/GenBank/DDBJ databases">
        <authorList>
            <person name="Varghese N."/>
            <person name="Submissions S."/>
        </authorList>
    </citation>
    <scope>NUCLEOTIDE SEQUENCE [LARGE SCALE GENOMIC DNA]</scope>
    <source>
        <strain evidence="3 4">DSM 21194</strain>
    </source>
</reference>
<dbReference type="GO" id="GO:0005737">
    <property type="term" value="C:cytoplasm"/>
    <property type="evidence" value="ECO:0007669"/>
    <property type="project" value="TreeGrafter"/>
</dbReference>
<dbReference type="GO" id="GO:0016831">
    <property type="term" value="F:carboxy-lyase activity"/>
    <property type="evidence" value="ECO:0007669"/>
    <property type="project" value="InterPro"/>
</dbReference>
<keyword evidence="1" id="KW-0456">Lyase</keyword>
<evidence type="ECO:0000256" key="1">
    <source>
        <dbReference type="ARBA" id="ARBA00023239"/>
    </source>
</evidence>
<feature type="domain" description="Amidohydrolase-related" evidence="2">
    <location>
        <begin position="54"/>
        <end position="293"/>
    </location>
</feature>
<dbReference type="InterPro" id="IPR032465">
    <property type="entry name" value="ACMSD"/>
</dbReference>
<dbReference type="AlphaFoldDB" id="A0A521CT99"/>
<dbReference type="Pfam" id="PF04909">
    <property type="entry name" value="Amidohydro_2"/>
    <property type="match status" value="1"/>
</dbReference>
<dbReference type="GO" id="GO:0016787">
    <property type="term" value="F:hydrolase activity"/>
    <property type="evidence" value="ECO:0007669"/>
    <property type="project" value="InterPro"/>
</dbReference>
<evidence type="ECO:0000313" key="3">
    <source>
        <dbReference type="EMBL" id="SMO62707.1"/>
    </source>
</evidence>
<dbReference type="GO" id="GO:0019748">
    <property type="term" value="P:secondary metabolic process"/>
    <property type="evidence" value="ECO:0007669"/>
    <property type="project" value="TreeGrafter"/>
</dbReference>
<dbReference type="SUPFAM" id="SSF51556">
    <property type="entry name" value="Metallo-dependent hydrolases"/>
    <property type="match status" value="1"/>
</dbReference>
<organism evidence="3 4">
    <name type="scientific">Fodinibius sediminis</name>
    <dbReference type="NCBI Taxonomy" id="1214077"/>
    <lineage>
        <taxon>Bacteria</taxon>
        <taxon>Pseudomonadati</taxon>
        <taxon>Balneolota</taxon>
        <taxon>Balneolia</taxon>
        <taxon>Balneolales</taxon>
        <taxon>Balneolaceae</taxon>
        <taxon>Fodinibius</taxon>
    </lineage>
</organism>
<protein>
    <recommendedName>
        <fullName evidence="2">Amidohydrolase-related domain-containing protein</fullName>
    </recommendedName>
</protein>
<name>A0A521CT99_9BACT</name>
<dbReference type="PROSITE" id="PS51318">
    <property type="entry name" value="TAT"/>
    <property type="match status" value="1"/>
</dbReference>
<accession>A0A521CT99</accession>